<gene>
    <name evidence="2" type="ORF">NLI96_g10934</name>
</gene>
<dbReference type="PANTHER" id="PTHR21310">
    <property type="entry name" value="AMINOGLYCOSIDE PHOSPHOTRANSFERASE-RELATED-RELATED"/>
    <property type="match status" value="1"/>
</dbReference>
<keyword evidence="3" id="KW-1185">Reference proteome</keyword>
<evidence type="ECO:0000313" key="2">
    <source>
        <dbReference type="EMBL" id="KAJ3476772.1"/>
    </source>
</evidence>
<dbReference type="Gene3D" id="3.90.1200.10">
    <property type="match status" value="1"/>
</dbReference>
<dbReference type="SUPFAM" id="SSF56112">
    <property type="entry name" value="Protein kinase-like (PK-like)"/>
    <property type="match status" value="1"/>
</dbReference>
<comment type="caution">
    <text evidence="2">The sequence shown here is derived from an EMBL/GenBank/DDBJ whole genome shotgun (WGS) entry which is preliminary data.</text>
</comment>
<dbReference type="InterPro" id="IPR011009">
    <property type="entry name" value="Kinase-like_dom_sf"/>
</dbReference>
<accession>A0AAD5UXN1</accession>
<evidence type="ECO:0000313" key="3">
    <source>
        <dbReference type="Proteomes" id="UP001212997"/>
    </source>
</evidence>
<reference evidence="2" key="1">
    <citation type="submission" date="2022-07" db="EMBL/GenBank/DDBJ databases">
        <title>Genome Sequence of Physisporinus lineatus.</title>
        <authorList>
            <person name="Buettner E."/>
        </authorList>
    </citation>
    <scope>NUCLEOTIDE SEQUENCE</scope>
    <source>
        <strain evidence="2">VT162</strain>
    </source>
</reference>
<protein>
    <recommendedName>
        <fullName evidence="1">Aminoglycoside phosphotransferase domain-containing protein</fullName>
    </recommendedName>
</protein>
<dbReference type="InterPro" id="IPR002575">
    <property type="entry name" value="Aminoglycoside_PTrfase"/>
</dbReference>
<dbReference type="PANTHER" id="PTHR21310:SF55">
    <property type="entry name" value="AMINOGLYCOSIDE PHOSPHOTRANSFERASE DOMAIN-CONTAINING PROTEIN"/>
    <property type="match status" value="1"/>
</dbReference>
<dbReference type="Pfam" id="PF01636">
    <property type="entry name" value="APH"/>
    <property type="match status" value="1"/>
</dbReference>
<proteinExistence type="predicted"/>
<name>A0AAD5UXN1_9APHY</name>
<dbReference type="Proteomes" id="UP001212997">
    <property type="component" value="Unassembled WGS sequence"/>
</dbReference>
<sequence>MATSKPRPLFPSEAAQRYPLRCPPIPKRSSWISKRFWYYVHEYILKPFSLRYSSWTGNRCDGYCTYPLPFGLILKRHPEITEEEVINMNVARAMGLPAPRAYSFGTLEDPIGIGKAIPSIVMTRILGVPLGSLDVSQLDVDVFLDDLAKIFGRMRSFASPWGDAVCGIDGGPIIGSLIPGSPLPTATNEAAFQQKFRAMAQWKFDSDEEIYRTCATVTEEFFALPPHAIVFTHGDLIQHNIMVDPKSGHVTGIVDWESAAWMPDYWDFSIVGIRRGSDSDVLINERLSGGAYEKEVNGHRHLYGLVGDLL</sequence>
<dbReference type="InterPro" id="IPR051678">
    <property type="entry name" value="AGP_Transferase"/>
</dbReference>
<dbReference type="EMBL" id="JANAWD010000669">
    <property type="protein sequence ID" value="KAJ3476772.1"/>
    <property type="molecule type" value="Genomic_DNA"/>
</dbReference>
<organism evidence="2 3">
    <name type="scientific">Meripilus lineatus</name>
    <dbReference type="NCBI Taxonomy" id="2056292"/>
    <lineage>
        <taxon>Eukaryota</taxon>
        <taxon>Fungi</taxon>
        <taxon>Dikarya</taxon>
        <taxon>Basidiomycota</taxon>
        <taxon>Agaricomycotina</taxon>
        <taxon>Agaricomycetes</taxon>
        <taxon>Polyporales</taxon>
        <taxon>Meripilaceae</taxon>
        <taxon>Meripilus</taxon>
    </lineage>
</organism>
<evidence type="ECO:0000259" key="1">
    <source>
        <dbReference type="Pfam" id="PF01636"/>
    </source>
</evidence>
<dbReference type="AlphaFoldDB" id="A0AAD5UXN1"/>
<feature type="domain" description="Aminoglycoside phosphotransferase" evidence="1">
    <location>
        <begin position="74"/>
        <end position="278"/>
    </location>
</feature>